<evidence type="ECO:0000256" key="1">
    <source>
        <dbReference type="ARBA" id="ARBA00001947"/>
    </source>
</evidence>
<dbReference type="InterPro" id="IPR018060">
    <property type="entry name" value="HTH_AraC"/>
</dbReference>
<dbReference type="GO" id="GO:0043565">
    <property type="term" value="F:sequence-specific DNA binding"/>
    <property type="evidence" value="ECO:0007669"/>
    <property type="project" value="InterPro"/>
</dbReference>
<dbReference type="GO" id="GO:0008270">
    <property type="term" value="F:zinc ion binding"/>
    <property type="evidence" value="ECO:0007669"/>
    <property type="project" value="InterPro"/>
</dbReference>
<evidence type="ECO:0000313" key="8">
    <source>
        <dbReference type="Proteomes" id="UP000244855"/>
    </source>
</evidence>
<dbReference type="Gene3D" id="3.40.10.10">
    <property type="entry name" value="DNA Methylphosphotriester Repair Domain"/>
    <property type="match status" value="1"/>
</dbReference>
<dbReference type="GO" id="GO:0006281">
    <property type="term" value="P:DNA repair"/>
    <property type="evidence" value="ECO:0007669"/>
    <property type="project" value="InterPro"/>
</dbReference>
<dbReference type="STRING" id="97972.A0A2V1EEG2"/>
<proteinExistence type="predicted"/>
<keyword evidence="2" id="KW-0489">Methyltransferase</keyword>
<dbReference type="GO" id="GO:0008168">
    <property type="term" value="F:methyltransferase activity"/>
    <property type="evidence" value="ECO:0007669"/>
    <property type="project" value="UniProtKB-KW"/>
</dbReference>
<dbReference type="Pfam" id="PF02805">
    <property type="entry name" value="Ada_Zn_binding"/>
    <property type="match status" value="1"/>
</dbReference>
<dbReference type="EMBL" id="KZ805301">
    <property type="protein sequence ID" value="PVI08084.1"/>
    <property type="molecule type" value="Genomic_DNA"/>
</dbReference>
<reference evidence="7 8" key="1">
    <citation type="journal article" date="2018" name="Sci. Rep.">
        <title>Comparative genomics provides insights into the lifestyle and reveals functional heterogeneity of dark septate endophytic fungi.</title>
        <authorList>
            <person name="Knapp D.G."/>
            <person name="Nemeth J.B."/>
            <person name="Barry K."/>
            <person name="Hainaut M."/>
            <person name="Henrissat B."/>
            <person name="Johnson J."/>
            <person name="Kuo A."/>
            <person name="Lim J.H.P."/>
            <person name="Lipzen A."/>
            <person name="Nolan M."/>
            <person name="Ohm R.A."/>
            <person name="Tamas L."/>
            <person name="Grigoriev I.V."/>
            <person name="Spatafora J.W."/>
            <person name="Nagy L.G."/>
            <person name="Kovacs G.M."/>
        </authorList>
    </citation>
    <scope>NUCLEOTIDE SEQUENCE [LARGE SCALE GENOMIC DNA]</scope>
    <source>
        <strain evidence="7 8">DSE2036</strain>
    </source>
</reference>
<dbReference type="InterPro" id="IPR009057">
    <property type="entry name" value="Homeodomain-like_sf"/>
</dbReference>
<dbReference type="GO" id="GO:0032259">
    <property type="term" value="P:methylation"/>
    <property type="evidence" value="ECO:0007669"/>
    <property type="project" value="UniProtKB-KW"/>
</dbReference>
<dbReference type="OrthoDB" id="2447880at2759"/>
<keyword evidence="2" id="KW-0808">Transferase</keyword>
<dbReference type="PROSITE" id="PS01124">
    <property type="entry name" value="HTH_ARAC_FAMILY_2"/>
    <property type="match status" value="1"/>
</dbReference>
<comment type="cofactor">
    <cofactor evidence="1">
        <name>Zn(2+)</name>
        <dbReference type="ChEBI" id="CHEBI:29105"/>
    </cofactor>
</comment>
<evidence type="ECO:0000256" key="5">
    <source>
        <dbReference type="ARBA" id="ARBA00023163"/>
    </source>
</evidence>
<evidence type="ECO:0000313" key="7">
    <source>
        <dbReference type="EMBL" id="PVI08084.1"/>
    </source>
</evidence>
<dbReference type="Gene3D" id="1.10.10.60">
    <property type="entry name" value="Homeodomain-like"/>
    <property type="match status" value="1"/>
</dbReference>
<gene>
    <name evidence="7" type="ORF">DM02DRAFT_549418</name>
</gene>
<evidence type="ECO:0000256" key="4">
    <source>
        <dbReference type="ARBA" id="ARBA00023159"/>
    </source>
</evidence>
<feature type="non-terminal residue" evidence="7">
    <location>
        <position position="143"/>
    </location>
</feature>
<feature type="domain" description="HTH araC/xylS-type" evidence="6">
    <location>
        <begin position="85"/>
        <end position="143"/>
    </location>
</feature>
<dbReference type="InterPro" id="IPR004026">
    <property type="entry name" value="Ada_DNA_repair_Zn-bd"/>
</dbReference>
<evidence type="ECO:0000256" key="3">
    <source>
        <dbReference type="ARBA" id="ARBA00023015"/>
    </source>
</evidence>
<keyword evidence="4" id="KW-0010">Activator</keyword>
<sequence length="143" mass="16318">MAYTTDAARWRALSTRDPASNNAFVYTVKSTQVYCRPTCPARLARRANIGFCETPLEAQRAGYRACKRCRPDLETTEDPQFKAVAKARALIEELVEKGEGKEGLRLEDLARKVGLTRRYFHKIFKDRVGVTPREYAVAKMEEK</sequence>
<keyword evidence="5" id="KW-0804">Transcription</keyword>
<protein>
    <recommendedName>
        <fullName evidence="6">HTH araC/xylS-type domain-containing protein</fullName>
    </recommendedName>
</protein>
<dbReference type="SUPFAM" id="SSF46689">
    <property type="entry name" value="Homeodomain-like"/>
    <property type="match status" value="1"/>
</dbReference>
<dbReference type="SUPFAM" id="SSF57884">
    <property type="entry name" value="Ada DNA repair protein, N-terminal domain (N-Ada 10)"/>
    <property type="match status" value="1"/>
</dbReference>
<keyword evidence="8" id="KW-1185">Reference proteome</keyword>
<dbReference type="Pfam" id="PF00165">
    <property type="entry name" value="HTH_AraC"/>
    <property type="match status" value="1"/>
</dbReference>
<organism evidence="7 8">
    <name type="scientific">Periconia macrospinosa</name>
    <dbReference type="NCBI Taxonomy" id="97972"/>
    <lineage>
        <taxon>Eukaryota</taxon>
        <taxon>Fungi</taxon>
        <taxon>Dikarya</taxon>
        <taxon>Ascomycota</taxon>
        <taxon>Pezizomycotina</taxon>
        <taxon>Dothideomycetes</taxon>
        <taxon>Pleosporomycetidae</taxon>
        <taxon>Pleosporales</taxon>
        <taxon>Massarineae</taxon>
        <taxon>Periconiaceae</taxon>
        <taxon>Periconia</taxon>
    </lineage>
</organism>
<evidence type="ECO:0000259" key="6">
    <source>
        <dbReference type="PROSITE" id="PS01124"/>
    </source>
</evidence>
<dbReference type="Proteomes" id="UP000244855">
    <property type="component" value="Unassembled WGS sequence"/>
</dbReference>
<name>A0A2V1EEG2_9PLEO</name>
<evidence type="ECO:0000256" key="2">
    <source>
        <dbReference type="ARBA" id="ARBA00022603"/>
    </source>
</evidence>
<dbReference type="AlphaFoldDB" id="A0A2V1EEG2"/>
<dbReference type="InterPro" id="IPR035451">
    <property type="entry name" value="Ada-like_dom_sf"/>
</dbReference>
<dbReference type="GO" id="GO:0003700">
    <property type="term" value="F:DNA-binding transcription factor activity"/>
    <property type="evidence" value="ECO:0007669"/>
    <property type="project" value="InterPro"/>
</dbReference>
<keyword evidence="3" id="KW-0805">Transcription regulation</keyword>
<accession>A0A2V1EEG2</accession>